<feature type="region of interest" description="Disordered" evidence="1">
    <location>
        <begin position="90"/>
        <end position="123"/>
    </location>
</feature>
<dbReference type="EMBL" id="JAJSOF020000023">
    <property type="protein sequence ID" value="KAJ4435653.1"/>
    <property type="molecule type" value="Genomic_DNA"/>
</dbReference>
<dbReference type="Proteomes" id="UP001148838">
    <property type="component" value="Unassembled WGS sequence"/>
</dbReference>
<evidence type="ECO:0000313" key="2">
    <source>
        <dbReference type="EMBL" id="KAJ4435653.1"/>
    </source>
</evidence>
<proteinExistence type="predicted"/>
<evidence type="ECO:0000313" key="3">
    <source>
        <dbReference type="Proteomes" id="UP001148838"/>
    </source>
</evidence>
<keyword evidence="3" id="KW-1185">Reference proteome</keyword>
<evidence type="ECO:0000256" key="1">
    <source>
        <dbReference type="SAM" id="MobiDB-lite"/>
    </source>
</evidence>
<organism evidence="2 3">
    <name type="scientific">Periplaneta americana</name>
    <name type="common">American cockroach</name>
    <name type="synonym">Blatta americana</name>
    <dbReference type="NCBI Taxonomy" id="6978"/>
    <lineage>
        <taxon>Eukaryota</taxon>
        <taxon>Metazoa</taxon>
        <taxon>Ecdysozoa</taxon>
        <taxon>Arthropoda</taxon>
        <taxon>Hexapoda</taxon>
        <taxon>Insecta</taxon>
        <taxon>Pterygota</taxon>
        <taxon>Neoptera</taxon>
        <taxon>Polyneoptera</taxon>
        <taxon>Dictyoptera</taxon>
        <taxon>Blattodea</taxon>
        <taxon>Blattoidea</taxon>
        <taxon>Blattidae</taxon>
        <taxon>Blattinae</taxon>
        <taxon>Periplaneta</taxon>
    </lineage>
</organism>
<protein>
    <submittedName>
        <fullName evidence="2">Uncharacterized protein</fullName>
    </submittedName>
</protein>
<accession>A0ABQ8SNS7</accession>
<comment type="caution">
    <text evidence="2">The sequence shown here is derived from an EMBL/GenBank/DDBJ whole genome shotgun (WGS) entry which is preliminary data.</text>
</comment>
<reference evidence="2 3" key="1">
    <citation type="journal article" date="2022" name="Allergy">
        <title>Genome assembly and annotation of Periplaneta americana reveal a comprehensive cockroach allergen profile.</title>
        <authorList>
            <person name="Wang L."/>
            <person name="Xiong Q."/>
            <person name="Saelim N."/>
            <person name="Wang L."/>
            <person name="Nong W."/>
            <person name="Wan A.T."/>
            <person name="Shi M."/>
            <person name="Liu X."/>
            <person name="Cao Q."/>
            <person name="Hui J.H.L."/>
            <person name="Sookrung N."/>
            <person name="Leung T.F."/>
            <person name="Tungtrongchitr A."/>
            <person name="Tsui S.K.W."/>
        </authorList>
    </citation>
    <scope>NUCLEOTIDE SEQUENCE [LARGE SCALE GENOMIC DNA]</scope>
    <source>
        <strain evidence="2">PWHHKU_190912</strain>
    </source>
</reference>
<name>A0ABQ8SNS7_PERAM</name>
<gene>
    <name evidence="2" type="ORF">ANN_18269</name>
</gene>
<sequence length="250" mass="27851">MQHSGRQPSAKTVSNTQSLMQWIVASQPPTTLTSAKRTEKVSCNEVQTCVRQGARQTKRWYGEPLHAEGQRGVYYVNATRGECARNCYVRSEGGTDPPDSSRKETRANLSSSSVYSVSKPEQASQSRSSTRVCVRNCVSIRRPEFECSGPQLEGPEFECSGPQLEFEYSGLSLKGSFVLFRCPKSTSSALALRRTSLLVCAMRKVQDNRQGLELNGLHQLLVYADDVNMLGENPKTIRGTRKCYLKQVKQ</sequence>